<dbReference type="Proteomes" id="UP000189761">
    <property type="component" value="Unassembled WGS sequence"/>
</dbReference>
<dbReference type="Pfam" id="PF02630">
    <property type="entry name" value="SCO1-SenC"/>
    <property type="match status" value="1"/>
</dbReference>
<feature type="domain" description="Thioredoxin" evidence="5">
    <location>
        <begin position="25"/>
        <end position="189"/>
    </location>
</feature>
<keyword evidence="2 3" id="KW-0186">Copper</keyword>
<evidence type="ECO:0000256" key="3">
    <source>
        <dbReference type="PIRSR" id="PIRSR603782-1"/>
    </source>
</evidence>
<feature type="binding site" evidence="3">
    <location>
        <position position="67"/>
    </location>
    <ligand>
        <name>Cu cation</name>
        <dbReference type="ChEBI" id="CHEBI:23378"/>
    </ligand>
</feature>
<name>A0A8E2I373_9BACI</name>
<gene>
    <name evidence="6" type="ORF">BWZ43_25815</name>
</gene>
<comment type="similarity">
    <text evidence="1">Belongs to the SCO1/2 family.</text>
</comment>
<dbReference type="SUPFAM" id="SSF52833">
    <property type="entry name" value="Thioredoxin-like"/>
    <property type="match status" value="1"/>
</dbReference>
<dbReference type="InterPro" id="IPR003782">
    <property type="entry name" value="SCO1/SenC"/>
</dbReference>
<evidence type="ECO:0000259" key="5">
    <source>
        <dbReference type="PROSITE" id="PS51352"/>
    </source>
</evidence>
<feature type="binding site" evidence="3">
    <location>
        <position position="63"/>
    </location>
    <ligand>
        <name>Cu cation</name>
        <dbReference type="ChEBI" id="CHEBI:23378"/>
    </ligand>
</feature>
<dbReference type="AlphaFoldDB" id="A0A8E2I373"/>
<dbReference type="PANTHER" id="PTHR12151:SF25">
    <property type="entry name" value="LINALOOL DEHYDRATASE_ISOMERASE DOMAIN-CONTAINING PROTEIN"/>
    <property type="match status" value="1"/>
</dbReference>
<dbReference type="InterPro" id="IPR036249">
    <property type="entry name" value="Thioredoxin-like_sf"/>
</dbReference>
<evidence type="ECO:0000256" key="1">
    <source>
        <dbReference type="ARBA" id="ARBA00010996"/>
    </source>
</evidence>
<evidence type="ECO:0000256" key="4">
    <source>
        <dbReference type="PIRSR" id="PIRSR603782-2"/>
    </source>
</evidence>
<keyword evidence="4" id="KW-1015">Disulfide bond</keyword>
<organism evidence="6 7">
    <name type="scientific">Heyndrickxia oleronia</name>
    <dbReference type="NCBI Taxonomy" id="38875"/>
    <lineage>
        <taxon>Bacteria</taxon>
        <taxon>Bacillati</taxon>
        <taxon>Bacillota</taxon>
        <taxon>Bacilli</taxon>
        <taxon>Bacillales</taxon>
        <taxon>Bacillaceae</taxon>
        <taxon>Heyndrickxia</taxon>
    </lineage>
</organism>
<keyword evidence="7" id="KW-1185">Reference proteome</keyword>
<feature type="binding site" evidence="3">
    <location>
        <position position="152"/>
    </location>
    <ligand>
        <name>Cu cation</name>
        <dbReference type="ChEBI" id="CHEBI:23378"/>
    </ligand>
</feature>
<sequence length="190" mass="21968">MKKSILYILFLLTIFAIIGCSNFKGDMDWELSEFDMKDQNNKDFQLKDIKGDIWLVDFIFTSCATFCPQMTANMAQIQEMVKEENLKVNFASFSVDPEVDSPEILNSYVQKFTENTDNWYLLSGYSQDYIKDFALKNFKTIANKPENGQVIHSNQFYLINKKGVVVKSYDGNNNVPFDNIVKDIKALSRQ</sequence>
<proteinExistence type="inferred from homology"/>
<dbReference type="PANTHER" id="PTHR12151">
    <property type="entry name" value="ELECTRON TRANSPORT PROTIN SCO1/SENC FAMILY MEMBER"/>
    <property type="match status" value="1"/>
</dbReference>
<accession>A0A8E2I373</accession>
<dbReference type="Gene3D" id="3.40.30.10">
    <property type="entry name" value="Glutaredoxin"/>
    <property type="match status" value="1"/>
</dbReference>
<dbReference type="InterPro" id="IPR013766">
    <property type="entry name" value="Thioredoxin_domain"/>
</dbReference>
<evidence type="ECO:0000256" key="2">
    <source>
        <dbReference type="ARBA" id="ARBA00023008"/>
    </source>
</evidence>
<reference evidence="6 7" key="1">
    <citation type="submission" date="2017-01" db="EMBL/GenBank/DDBJ databases">
        <title>Draft genome sequence of Bacillus oleronius.</title>
        <authorList>
            <person name="Allam M."/>
        </authorList>
    </citation>
    <scope>NUCLEOTIDE SEQUENCE [LARGE SCALE GENOMIC DNA]</scope>
    <source>
        <strain evidence="6 7">DSM 9356</strain>
    </source>
</reference>
<protein>
    <submittedName>
        <fullName evidence="6">SCO family protein</fullName>
    </submittedName>
</protein>
<evidence type="ECO:0000313" key="7">
    <source>
        <dbReference type="Proteomes" id="UP000189761"/>
    </source>
</evidence>
<evidence type="ECO:0000313" key="6">
    <source>
        <dbReference type="EMBL" id="OOP60986.1"/>
    </source>
</evidence>
<dbReference type="PROSITE" id="PS51257">
    <property type="entry name" value="PROKAR_LIPOPROTEIN"/>
    <property type="match status" value="1"/>
</dbReference>
<keyword evidence="3" id="KW-0479">Metal-binding</keyword>
<dbReference type="EMBL" id="MTLA01000583">
    <property type="protein sequence ID" value="OOP60986.1"/>
    <property type="molecule type" value="Genomic_DNA"/>
</dbReference>
<dbReference type="GO" id="GO:0046872">
    <property type="term" value="F:metal ion binding"/>
    <property type="evidence" value="ECO:0007669"/>
    <property type="project" value="UniProtKB-KW"/>
</dbReference>
<feature type="disulfide bond" description="Redox-active" evidence="4">
    <location>
        <begin position="63"/>
        <end position="67"/>
    </location>
</feature>
<comment type="caution">
    <text evidence="6">The sequence shown here is derived from an EMBL/GenBank/DDBJ whole genome shotgun (WGS) entry which is preliminary data.</text>
</comment>
<dbReference type="CDD" id="cd02968">
    <property type="entry name" value="SCO"/>
    <property type="match status" value="1"/>
</dbReference>
<dbReference type="PROSITE" id="PS51352">
    <property type="entry name" value="THIOREDOXIN_2"/>
    <property type="match status" value="1"/>
</dbReference>